<organism evidence="1 2">
    <name type="scientific">Candidatus Zambryskibacteria bacterium RIFCSPHIGHO2_02_FULL_43_37</name>
    <dbReference type="NCBI Taxonomy" id="1802749"/>
    <lineage>
        <taxon>Bacteria</taxon>
        <taxon>Candidatus Zambryskiibacteriota</taxon>
    </lineage>
</organism>
<dbReference type="Gene3D" id="3.40.50.300">
    <property type="entry name" value="P-loop containing nucleotide triphosphate hydrolases"/>
    <property type="match status" value="1"/>
</dbReference>
<dbReference type="Pfam" id="PF13177">
    <property type="entry name" value="DNA_pol3_delta2"/>
    <property type="match status" value="1"/>
</dbReference>
<evidence type="ECO:0000313" key="1">
    <source>
        <dbReference type="EMBL" id="OHA96921.1"/>
    </source>
</evidence>
<protein>
    <recommendedName>
        <fullName evidence="3">DNA polymerase III delta N-terminal domain-containing protein</fullName>
    </recommendedName>
</protein>
<reference evidence="1 2" key="1">
    <citation type="journal article" date="2016" name="Nat. Commun.">
        <title>Thousands of microbial genomes shed light on interconnected biogeochemical processes in an aquifer system.</title>
        <authorList>
            <person name="Anantharaman K."/>
            <person name="Brown C.T."/>
            <person name="Hug L.A."/>
            <person name="Sharon I."/>
            <person name="Castelle C.J."/>
            <person name="Probst A.J."/>
            <person name="Thomas B.C."/>
            <person name="Singh A."/>
            <person name="Wilkins M.J."/>
            <person name="Karaoz U."/>
            <person name="Brodie E.L."/>
            <person name="Williams K.H."/>
            <person name="Hubbard S.S."/>
            <person name="Banfield J.F."/>
        </authorList>
    </citation>
    <scope>NUCLEOTIDE SEQUENCE [LARGE SCALE GENOMIC DNA]</scope>
</reference>
<evidence type="ECO:0000313" key="2">
    <source>
        <dbReference type="Proteomes" id="UP000177279"/>
    </source>
</evidence>
<dbReference type="Proteomes" id="UP000177279">
    <property type="component" value="Unassembled WGS sequence"/>
</dbReference>
<dbReference type="SUPFAM" id="SSF52540">
    <property type="entry name" value="P-loop containing nucleoside triphosphate hydrolases"/>
    <property type="match status" value="1"/>
</dbReference>
<evidence type="ECO:0008006" key="3">
    <source>
        <dbReference type="Google" id="ProtNLM"/>
    </source>
</evidence>
<sequence length="192" mass="21999">MHHAYLLVGSAEQAEKYLREFVGDLTGSPDYFVFKDDVFGIGDARKLSESAVRKAFTDRKIFLIAPVKITREAQNALLKTFEDPVENTHFFLAAREEELIIPTLCSRMRVVRLSSEASEANEASKFLRLPIKDRLNFVKKFVDKEENLSVFLDELLALTRSKKIYDVRKFSDDRSASSRLILEHLALVLDNI</sequence>
<dbReference type="AlphaFoldDB" id="A0A1G2TJX1"/>
<proteinExistence type="predicted"/>
<accession>A0A1G2TJX1</accession>
<name>A0A1G2TJX1_9BACT</name>
<dbReference type="EMBL" id="MHVS01000003">
    <property type="protein sequence ID" value="OHA96921.1"/>
    <property type="molecule type" value="Genomic_DNA"/>
</dbReference>
<comment type="caution">
    <text evidence="1">The sequence shown here is derived from an EMBL/GenBank/DDBJ whole genome shotgun (WGS) entry which is preliminary data.</text>
</comment>
<dbReference type="InterPro" id="IPR027417">
    <property type="entry name" value="P-loop_NTPase"/>
</dbReference>
<gene>
    <name evidence="1" type="ORF">A3D49_02340</name>
</gene>